<evidence type="ECO:0000313" key="2">
    <source>
        <dbReference type="EMBL" id="MBT1689972.1"/>
    </source>
</evidence>
<dbReference type="Proteomes" id="UP001319180">
    <property type="component" value="Unassembled WGS sequence"/>
</dbReference>
<dbReference type="RefSeq" id="WP_254093192.1">
    <property type="nucleotide sequence ID" value="NZ_JAHESC010000052.1"/>
</dbReference>
<accession>A0AAP2DEV7</accession>
<dbReference type="PROSITE" id="PS51257">
    <property type="entry name" value="PROKAR_LIPOPROTEIN"/>
    <property type="match status" value="1"/>
</dbReference>
<keyword evidence="3" id="KW-1185">Reference proteome</keyword>
<organism evidence="2 3">
    <name type="scientific">Dawidia soli</name>
    <dbReference type="NCBI Taxonomy" id="2782352"/>
    <lineage>
        <taxon>Bacteria</taxon>
        <taxon>Pseudomonadati</taxon>
        <taxon>Bacteroidota</taxon>
        <taxon>Cytophagia</taxon>
        <taxon>Cytophagales</taxon>
        <taxon>Chryseotaleaceae</taxon>
        <taxon>Dawidia</taxon>
    </lineage>
</organism>
<sequence length="477" mass="53108">MRKRIYFSIVVLLLVAAACYEDQGSYDYTNVEVPVVKDLVDSTFDAIVGDTLEITPTVVHSLANTDQLSYKWQFMFPYEPFFQYFEGRTLKTLFSLVPGTYSATLTITDHSNNLKYYYDFKISAKTEFSAGTVVLTDVGGESHLAFVKPDGTIMPNLYEGLNGEPLPAQPKQLLARNLAFQPTNIIDYWVISGDPQNAGVIIDASTMKKASLVRDNFFDPPASFTVNNLQAGNFFGITTGVIDHKLYRGTSNTFYGFPTYGKYGLAAAGDYELADDYILAGAETPGPQYYITFDTKRKRIVTFDMATVYKDTTYDVMPTGPGFDPKNVGIDMFAMENLNSSVSLAFARDAAGKIYEYNFSHDPATIRPKYRREFKGAGLVRENTKFVGTIYEDLYFNSDDKIYRYSHINEGLEALDADFGGKTVTMIKLDKINGKDVLVAGTEGALYYLDIDTGKNGNITYTLDGLDGDVIDVAIRK</sequence>
<reference evidence="2 3" key="1">
    <citation type="submission" date="2021-05" db="EMBL/GenBank/DDBJ databases">
        <title>A Polyphasic approach of four new species of the genus Ohtaekwangia: Ohtaekwangia histidinii sp. nov., Ohtaekwangia cretensis sp. nov., Ohtaekwangia indiensis sp. nov., Ohtaekwangia reichenbachii sp. nov. from diverse environment.</title>
        <authorList>
            <person name="Octaviana S."/>
        </authorList>
    </citation>
    <scope>NUCLEOTIDE SEQUENCE [LARGE SCALE GENOMIC DNA]</scope>
    <source>
        <strain evidence="2 3">PWU37</strain>
    </source>
</reference>
<proteinExistence type="predicted"/>
<evidence type="ECO:0000256" key="1">
    <source>
        <dbReference type="SAM" id="SignalP"/>
    </source>
</evidence>
<evidence type="ECO:0000313" key="3">
    <source>
        <dbReference type="Proteomes" id="UP001319180"/>
    </source>
</evidence>
<comment type="caution">
    <text evidence="2">The sequence shown here is derived from an EMBL/GenBank/DDBJ whole genome shotgun (WGS) entry which is preliminary data.</text>
</comment>
<protein>
    <submittedName>
        <fullName evidence="2">Uncharacterized protein</fullName>
    </submittedName>
</protein>
<gene>
    <name evidence="2" type="ORF">KK078_25640</name>
</gene>
<dbReference type="AlphaFoldDB" id="A0AAP2DEV7"/>
<keyword evidence="1" id="KW-0732">Signal</keyword>
<feature type="chain" id="PRO_5042871185" evidence="1">
    <location>
        <begin position="21"/>
        <end position="477"/>
    </location>
</feature>
<dbReference type="EMBL" id="JAHESC010000052">
    <property type="protein sequence ID" value="MBT1689972.1"/>
    <property type="molecule type" value="Genomic_DNA"/>
</dbReference>
<feature type="signal peptide" evidence="1">
    <location>
        <begin position="1"/>
        <end position="20"/>
    </location>
</feature>
<dbReference type="Pfam" id="PF16407">
    <property type="entry name" value="PKD_2"/>
    <property type="match status" value="1"/>
</dbReference>
<dbReference type="InterPro" id="IPR032183">
    <property type="entry name" value="PKD-like"/>
</dbReference>
<name>A0AAP2DEV7_9BACT</name>